<keyword evidence="3" id="KW-1185">Reference proteome</keyword>
<evidence type="ECO:0000313" key="3">
    <source>
        <dbReference type="Proteomes" id="UP000574769"/>
    </source>
</evidence>
<dbReference type="EMBL" id="JACHNY010000001">
    <property type="protein sequence ID" value="MBB4616092.1"/>
    <property type="molecule type" value="Genomic_DNA"/>
</dbReference>
<dbReference type="SUPFAM" id="SSF53335">
    <property type="entry name" value="S-adenosyl-L-methionine-dependent methyltransferases"/>
    <property type="match status" value="1"/>
</dbReference>
<dbReference type="CDD" id="cd02440">
    <property type="entry name" value="AdoMet_MTases"/>
    <property type="match status" value="1"/>
</dbReference>
<dbReference type="Proteomes" id="UP000574769">
    <property type="component" value="Unassembled WGS sequence"/>
</dbReference>
<accession>A0A7W7AHD3</accession>
<dbReference type="PANTHER" id="PTHR43036:SF2">
    <property type="entry name" value="OS04G0481300 PROTEIN"/>
    <property type="match status" value="1"/>
</dbReference>
<evidence type="ECO:0000313" key="2">
    <source>
        <dbReference type="EMBL" id="MBB4616092.1"/>
    </source>
</evidence>
<dbReference type="InterPro" id="IPR029063">
    <property type="entry name" value="SAM-dependent_MTases_sf"/>
</dbReference>
<dbReference type="GO" id="GO:0008757">
    <property type="term" value="F:S-adenosylmethionine-dependent methyltransferase activity"/>
    <property type="evidence" value="ECO:0007669"/>
    <property type="project" value="InterPro"/>
</dbReference>
<dbReference type="PANTHER" id="PTHR43036">
    <property type="entry name" value="OSJNBB0011N17.9 PROTEIN"/>
    <property type="match status" value="1"/>
</dbReference>
<dbReference type="Gene3D" id="3.40.50.150">
    <property type="entry name" value="Vaccinia Virus protein VP39"/>
    <property type="match status" value="1"/>
</dbReference>
<name>A0A7W7AHD3_9SPHN</name>
<proteinExistence type="predicted"/>
<reference evidence="2 3" key="1">
    <citation type="submission" date="2020-08" db="EMBL/GenBank/DDBJ databases">
        <title>Genomic Encyclopedia of Type Strains, Phase IV (KMG-IV): sequencing the most valuable type-strain genomes for metagenomic binning, comparative biology and taxonomic classification.</title>
        <authorList>
            <person name="Goeker M."/>
        </authorList>
    </citation>
    <scope>NUCLEOTIDE SEQUENCE [LARGE SCALE GENOMIC DNA]</scope>
    <source>
        <strain evidence="2 3">DSM 15867</strain>
    </source>
</reference>
<evidence type="ECO:0000259" key="1">
    <source>
        <dbReference type="Pfam" id="PF08241"/>
    </source>
</evidence>
<protein>
    <recommendedName>
        <fullName evidence="1">Methyltransferase type 11 domain-containing protein</fullName>
    </recommendedName>
</protein>
<organism evidence="2 3">
    <name type="scientific">Sphingomonas abaci</name>
    <dbReference type="NCBI Taxonomy" id="237611"/>
    <lineage>
        <taxon>Bacteria</taxon>
        <taxon>Pseudomonadati</taxon>
        <taxon>Pseudomonadota</taxon>
        <taxon>Alphaproteobacteria</taxon>
        <taxon>Sphingomonadales</taxon>
        <taxon>Sphingomonadaceae</taxon>
        <taxon>Sphingomonas</taxon>
    </lineage>
</organism>
<feature type="domain" description="Methyltransferase type 11" evidence="1">
    <location>
        <begin position="106"/>
        <end position="146"/>
    </location>
</feature>
<gene>
    <name evidence="2" type="ORF">GGQ96_000198</name>
</gene>
<sequence>MSEAEELGLPEHAFDKQDCEADLDFYSAPRLVTHIDDAAVAALTHHYASLLTPGDRVLDLMSSWVSHLPPDLALDVVGHGMNADELGANPRLGRWFVQDLNRDPVLAEPDAAFDAVLICVGVQYLQRPVSVFRELRRVLRPGGVIVASYSNRCFPTKAVAIWRHLDMEGQAALIRLYCERAGFGDIRALVLADGRSGDPLIAVDARA</sequence>
<comment type="caution">
    <text evidence="2">The sequence shown here is derived from an EMBL/GenBank/DDBJ whole genome shotgun (WGS) entry which is preliminary data.</text>
</comment>
<dbReference type="Pfam" id="PF08241">
    <property type="entry name" value="Methyltransf_11"/>
    <property type="match status" value="1"/>
</dbReference>
<dbReference type="RefSeq" id="WP_184110702.1">
    <property type="nucleotide sequence ID" value="NZ_JACHNY010000001.1"/>
</dbReference>
<dbReference type="InterPro" id="IPR013216">
    <property type="entry name" value="Methyltransf_11"/>
</dbReference>
<dbReference type="AlphaFoldDB" id="A0A7W7AHD3"/>